<sequence>MATLENTARQYPLFIEQTLDFSDLVDGQAATLTLELQNGAILVPEISKLLVTTASNAAGAATLDIGVIEPGLAADPDGIAADLDLKTTGAKVLAPAKLTYPNGAVITFTATASTGGTAGKFKFLLAYIVEGRGNETYGSPAYN</sequence>
<evidence type="ECO:0000313" key="1">
    <source>
        <dbReference type="EMBL" id="BAU16401.1"/>
    </source>
</evidence>
<evidence type="ECO:0000313" key="2">
    <source>
        <dbReference type="Proteomes" id="UP000221614"/>
    </source>
</evidence>
<dbReference type="Proteomes" id="UP000221614">
    <property type="component" value="Segment"/>
</dbReference>
<name>A0A0S3UFU2_9CAUD</name>
<dbReference type="RefSeq" id="YP_009604373.1">
    <property type="nucleotide sequence ID" value="NC_041964.1"/>
</dbReference>
<dbReference type="KEGG" id="vg:40080267"/>
<accession>A0A0S3UFU2</accession>
<organism evidence="1 2">
    <name type="scientific">Pseudomonas phage phiR18</name>
    <dbReference type="NCBI Taxonomy" id="1752027"/>
    <lineage>
        <taxon>Viruses</taxon>
        <taxon>Duplodnaviria</taxon>
        <taxon>Heunggongvirae</taxon>
        <taxon>Uroviricota</taxon>
        <taxon>Caudoviricetes</taxon>
        <taxon>Kochitakasuvirus</taxon>
        <taxon>Kochitakasuvirus R18</taxon>
    </lineage>
</organism>
<keyword evidence="2" id="KW-1185">Reference proteome</keyword>
<dbReference type="EMBL" id="LC102729">
    <property type="protein sequence ID" value="BAU16401.1"/>
    <property type="molecule type" value="Genomic_DNA"/>
</dbReference>
<proteinExistence type="predicted"/>
<reference evidence="1" key="1">
    <citation type="journal article" date="2016" name="Genome Announc.">
        <title>Complete Genome Sequences of Broad-Host-Range Pseudomonas aeruginosa Bacteriophages phiR18 and phiS12-1.</title>
        <authorList>
            <person name="Furusawa T."/>
            <person name="Iwano H."/>
            <person name="Higuchi H."/>
            <person name="Usui M."/>
            <person name="Maruyama F."/>
            <person name="Nakagawa I."/>
            <person name="Yokota H."/>
            <person name="Tamura Y."/>
        </authorList>
    </citation>
    <scope>NUCLEOTIDE SEQUENCE [LARGE SCALE GENOMIC DNA]</scope>
</reference>
<protein>
    <submittedName>
        <fullName evidence="1">Uncharacterized protein</fullName>
    </submittedName>
</protein>
<dbReference type="GeneID" id="40080267"/>